<dbReference type="GO" id="GO:0032993">
    <property type="term" value="C:protein-DNA complex"/>
    <property type="evidence" value="ECO:0007669"/>
    <property type="project" value="TreeGrafter"/>
</dbReference>
<keyword evidence="4 6" id="KW-0238">DNA-binding</keyword>
<evidence type="ECO:0000256" key="5">
    <source>
        <dbReference type="ARBA" id="ARBA00023163"/>
    </source>
</evidence>
<evidence type="ECO:0000256" key="1">
    <source>
        <dbReference type="ARBA" id="ARBA00022553"/>
    </source>
</evidence>
<dbReference type="SUPFAM" id="SSF46894">
    <property type="entry name" value="C-terminal effector domain of the bipartite response regulators"/>
    <property type="match status" value="1"/>
</dbReference>
<dbReference type="Gene3D" id="1.10.10.10">
    <property type="entry name" value="Winged helix-like DNA-binding domain superfamily/Winged helix DNA-binding domain"/>
    <property type="match status" value="1"/>
</dbReference>
<keyword evidence="2" id="KW-0902">Two-component regulatory system</keyword>
<evidence type="ECO:0000256" key="2">
    <source>
        <dbReference type="ARBA" id="ARBA00023012"/>
    </source>
</evidence>
<dbReference type="InterPro" id="IPR011006">
    <property type="entry name" value="CheY-like_superfamily"/>
</dbReference>
<dbReference type="Proteomes" id="UP000367750">
    <property type="component" value="Unassembled WGS sequence"/>
</dbReference>
<accession>A0A5J5GEU3</accession>
<dbReference type="SUPFAM" id="SSF52172">
    <property type="entry name" value="CheY-like"/>
    <property type="match status" value="1"/>
</dbReference>
<dbReference type="Pfam" id="PF00486">
    <property type="entry name" value="Trans_reg_C"/>
    <property type="match status" value="1"/>
</dbReference>
<feature type="region of interest" description="Disordered" evidence="7">
    <location>
        <begin position="1"/>
        <end position="28"/>
    </location>
</feature>
<dbReference type="GO" id="GO:0000976">
    <property type="term" value="F:transcription cis-regulatory region binding"/>
    <property type="evidence" value="ECO:0007669"/>
    <property type="project" value="TreeGrafter"/>
</dbReference>
<sequence>MRMLRLFSGNATAKYSRSRRSREPKKAKRTRMDEVLVWYSERGEAPPGGLRTACIEDGFRLFPCEDLNEFRLKLQSGEAAVLVVELADPASWTAWPLVEEWRGSVRFFPVLVLTERTGPEAVVQALEAGANDCMATPADLEELLARSRNLIHLVWRRRGGVPLTLDGLRLEPKRGRAYRDGIDLELTPKEFALLYYLVSNAGDTCSRGEILREVWGYDFHTATNVVDVYIRHVRVKVDKGRRRKLIHTVRGIGYVVRAPEEAPQT</sequence>
<evidence type="ECO:0000256" key="3">
    <source>
        <dbReference type="ARBA" id="ARBA00023015"/>
    </source>
</evidence>
<evidence type="ECO:0000256" key="7">
    <source>
        <dbReference type="SAM" id="MobiDB-lite"/>
    </source>
</evidence>
<evidence type="ECO:0000259" key="8">
    <source>
        <dbReference type="PROSITE" id="PS51755"/>
    </source>
</evidence>
<keyword evidence="3" id="KW-0805">Transcription regulation</keyword>
<dbReference type="PROSITE" id="PS51755">
    <property type="entry name" value="OMPR_PHOB"/>
    <property type="match status" value="1"/>
</dbReference>
<dbReference type="FunFam" id="1.10.10.10:FF:000005">
    <property type="entry name" value="Two-component system response regulator"/>
    <property type="match status" value="1"/>
</dbReference>
<dbReference type="EMBL" id="VYKK01000005">
    <property type="protein sequence ID" value="KAA9006520.1"/>
    <property type="molecule type" value="Genomic_DNA"/>
</dbReference>
<dbReference type="SMART" id="SM00862">
    <property type="entry name" value="Trans_reg_C"/>
    <property type="match status" value="1"/>
</dbReference>
<dbReference type="PANTHER" id="PTHR48111">
    <property type="entry name" value="REGULATOR OF RPOS"/>
    <property type="match status" value="1"/>
</dbReference>
<dbReference type="InterPro" id="IPR036388">
    <property type="entry name" value="WH-like_DNA-bd_sf"/>
</dbReference>
<evidence type="ECO:0000313" key="10">
    <source>
        <dbReference type="Proteomes" id="UP000367750"/>
    </source>
</evidence>
<dbReference type="GO" id="GO:0005829">
    <property type="term" value="C:cytosol"/>
    <property type="evidence" value="ECO:0007669"/>
    <property type="project" value="TreeGrafter"/>
</dbReference>
<dbReference type="InterPro" id="IPR001867">
    <property type="entry name" value="OmpR/PhoB-type_DNA-bd"/>
</dbReference>
<dbReference type="CDD" id="cd00383">
    <property type="entry name" value="trans_reg_C"/>
    <property type="match status" value="1"/>
</dbReference>
<protein>
    <submittedName>
        <fullName evidence="9">Response regulator transcription factor</fullName>
    </submittedName>
</protein>
<reference evidence="9 10" key="1">
    <citation type="submission" date="2019-09" db="EMBL/GenBank/DDBJ databases">
        <title>Bacillus ochoae sp. nov., Paenibacillus whitsoniae sp. nov., Paenibacillus spiritus sp. nov. Isolated from the Mars Exploration Rover during spacecraft assembly.</title>
        <authorList>
            <person name="Seuylemezian A."/>
            <person name="Vaishampayan P."/>
        </authorList>
    </citation>
    <scope>NUCLEOTIDE SEQUENCE [LARGE SCALE GENOMIC DNA]</scope>
    <source>
        <strain evidence="9 10">MER_111</strain>
    </source>
</reference>
<comment type="caution">
    <text evidence="9">The sequence shown here is derived from an EMBL/GenBank/DDBJ whole genome shotgun (WGS) entry which is preliminary data.</text>
</comment>
<keyword evidence="5" id="KW-0804">Transcription</keyword>
<feature type="DNA-binding region" description="OmpR/PhoB-type" evidence="6">
    <location>
        <begin position="160"/>
        <end position="258"/>
    </location>
</feature>
<dbReference type="GO" id="GO:0006355">
    <property type="term" value="P:regulation of DNA-templated transcription"/>
    <property type="evidence" value="ECO:0007669"/>
    <property type="project" value="InterPro"/>
</dbReference>
<organism evidence="9 10">
    <name type="scientific">Paenibacillus spiritus</name>
    <dbReference type="NCBI Taxonomy" id="2496557"/>
    <lineage>
        <taxon>Bacteria</taxon>
        <taxon>Bacillati</taxon>
        <taxon>Bacillota</taxon>
        <taxon>Bacilli</taxon>
        <taxon>Bacillales</taxon>
        <taxon>Paenibacillaceae</taxon>
        <taxon>Paenibacillus</taxon>
    </lineage>
</organism>
<dbReference type="InterPro" id="IPR039420">
    <property type="entry name" value="WalR-like"/>
</dbReference>
<dbReference type="PANTHER" id="PTHR48111:SF22">
    <property type="entry name" value="REGULATOR OF RPOS"/>
    <property type="match status" value="1"/>
</dbReference>
<keyword evidence="1" id="KW-0597">Phosphoprotein</keyword>
<dbReference type="AlphaFoldDB" id="A0A5J5GEU3"/>
<evidence type="ECO:0000256" key="6">
    <source>
        <dbReference type="PROSITE-ProRule" id="PRU01091"/>
    </source>
</evidence>
<dbReference type="OrthoDB" id="188184at2"/>
<dbReference type="InterPro" id="IPR016032">
    <property type="entry name" value="Sig_transdc_resp-reg_C-effctor"/>
</dbReference>
<dbReference type="Gene3D" id="3.40.50.2300">
    <property type="match status" value="1"/>
</dbReference>
<evidence type="ECO:0000256" key="4">
    <source>
        <dbReference type="ARBA" id="ARBA00023125"/>
    </source>
</evidence>
<evidence type="ECO:0000313" key="9">
    <source>
        <dbReference type="EMBL" id="KAA9006520.1"/>
    </source>
</evidence>
<name>A0A5J5GEU3_9BACL</name>
<dbReference type="GO" id="GO:0000156">
    <property type="term" value="F:phosphorelay response regulator activity"/>
    <property type="evidence" value="ECO:0007669"/>
    <property type="project" value="TreeGrafter"/>
</dbReference>
<keyword evidence="10" id="KW-1185">Reference proteome</keyword>
<feature type="compositionally biased region" description="Basic residues" evidence="7">
    <location>
        <begin position="16"/>
        <end position="28"/>
    </location>
</feature>
<gene>
    <name evidence="9" type="ORF">F4V43_06145</name>
</gene>
<feature type="domain" description="OmpR/PhoB-type" evidence="8">
    <location>
        <begin position="160"/>
        <end position="258"/>
    </location>
</feature>
<proteinExistence type="predicted"/>